<organism evidence="2 3">
    <name type="scientific">Mesorhizobium sanjuanii</name>
    <dbReference type="NCBI Taxonomy" id="2037900"/>
    <lineage>
        <taxon>Bacteria</taxon>
        <taxon>Pseudomonadati</taxon>
        <taxon>Pseudomonadota</taxon>
        <taxon>Alphaproteobacteria</taxon>
        <taxon>Hyphomicrobiales</taxon>
        <taxon>Phyllobacteriaceae</taxon>
        <taxon>Mesorhizobium</taxon>
    </lineage>
</organism>
<evidence type="ECO:0000256" key="1">
    <source>
        <dbReference type="SAM" id="Phobius"/>
    </source>
</evidence>
<keyword evidence="1" id="KW-0472">Membrane</keyword>
<reference evidence="2 3" key="1">
    <citation type="submission" date="2017-09" db="EMBL/GenBank/DDBJ databases">
        <title>Mesorhizobum sanjuanii sp. nov. isolated from nodules of Lotus tenuis in saline-alkaline lowlands of Flooding Pampa.</title>
        <authorList>
            <person name="Sannazzaro A.I."/>
            <person name="Torres Tejerizo G.A."/>
            <person name="Fontana F."/>
            <person name="Cumpa Velazquez L.M."/>
            <person name="Hansen L."/>
            <person name="Pistorio M."/>
            <person name="Estrella M.J."/>
        </authorList>
    </citation>
    <scope>NUCLEOTIDE SEQUENCE [LARGE SCALE GENOMIC DNA]</scope>
    <source>
        <strain evidence="2 3">BSA136</strain>
    </source>
</reference>
<dbReference type="AlphaFoldDB" id="A0A2A6FL95"/>
<gene>
    <name evidence="2" type="ORF">CN311_03390</name>
</gene>
<keyword evidence="1" id="KW-0812">Transmembrane</keyword>
<feature type="transmembrane region" description="Helical" evidence="1">
    <location>
        <begin position="47"/>
        <end position="65"/>
    </location>
</feature>
<proteinExistence type="predicted"/>
<feature type="transmembrane region" description="Helical" evidence="1">
    <location>
        <begin position="6"/>
        <end position="26"/>
    </location>
</feature>
<keyword evidence="3" id="KW-1185">Reference proteome</keyword>
<comment type="caution">
    <text evidence="2">The sequence shown here is derived from an EMBL/GenBank/DDBJ whole genome shotgun (WGS) entry which is preliminary data.</text>
</comment>
<accession>A0A2A6FL95</accession>
<dbReference type="EMBL" id="NWQG01000015">
    <property type="protein sequence ID" value="PDQ22505.1"/>
    <property type="molecule type" value="Genomic_DNA"/>
</dbReference>
<keyword evidence="1" id="KW-1133">Transmembrane helix</keyword>
<evidence type="ECO:0000313" key="2">
    <source>
        <dbReference type="EMBL" id="PDQ22505.1"/>
    </source>
</evidence>
<sequence>MIAAYIDEFIMFCAGLWMSGVGYRFLRMPNQPQASQQTWLARLPGHFKWMGPLLLIISIVLAVASPA</sequence>
<dbReference type="RefSeq" id="WP_097571989.1">
    <property type="nucleotide sequence ID" value="NZ_NWQG01000015.1"/>
</dbReference>
<dbReference type="Proteomes" id="UP000219182">
    <property type="component" value="Unassembled WGS sequence"/>
</dbReference>
<evidence type="ECO:0000313" key="3">
    <source>
        <dbReference type="Proteomes" id="UP000219182"/>
    </source>
</evidence>
<protein>
    <submittedName>
        <fullName evidence="2">Uncharacterized protein</fullName>
    </submittedName>
</protein>
<name>A0A2A6FL95_9HYPH</name>